<keyword evidence="2" id="KW-0378">Hydrolase</keyword>
<dbReference type="EMBL" id="CAWYQH010000108">
    <property type="protein sequence ID" value="CAK8689494.1"/>
    <property type="molecule type" value="Genomic_DNA"/>
</dbReference>
<feature type="compositionally biased region" description="Polar residues" evidence="4">
    <location>
        <begin position="348"/>
        <end position="362"/>
    </location>
</feature>
<comment type="caution">
    <text evidence="6">The sequence shown here is derived from an EMBL/GenBank/DDBJ whole genome shotgun (WGS) entry which is preliminary data.</text>
</comment>
<keyword evidence="3" id="KW-0464">Manganese</keyword>
<dbReference type="Pfam" id="PF13716">
    <property type="entry name" value="CRAL_TRIO_2"/>
    <property type="match status" value="1"/>
</dbReference>
<evidence type="ECO:0000256" key="2">
    <source>
        <dbReference type="ARBA" id="ARBA00022801"/>
    </source>
</evidence>
<dbReference type="PANTHER" id="PTHR12112">
    <property type="entry name" value="BNIP - RELATED"/>
    <property type="match status" value="1"/>
</dbReference>
<feature type="compositionally biased region" description="Polar residues" evidence="4">
    <location>
        <begin position="44"/>
        <end position="54"/>
    </location>
</feature>
<evidence type="ECO:0000256" key="4">
    <source>
        <dbReference type="SAM" id="MobiDB-lite"/>
    </source>
</evidence>
<keyword evidence="7" id="KW-1185">Reference proteome</keyword>
<dbReference type="Pfam" id="PF12496">
    <property type="entry name" value="BNIP2"/>
    <property type="match status" value="1"/>
</dbReference>
<dbReference type="PROSITE" id="PS50191">
    <property type="entry name" value="CRAL_TRIO"/>
    <property type="match status" value="1"/>
</dbReference>
<dbReference type="InterPro" id="IPR001251">
    <property type="entry name" value="CRAL-TRIO_dom"/>
</dbReference>
<evidence type="ECO:0000259" key="5">
    <source>
        <dbReference type="PROSITE" id="PS50191"/>
    </source>
</evidence>
<protein>
    <recommendedName>
        <fullName evidence="5">CRAL-TRIO domain-containing protein</fullName>
    </recommendedName>
</protein>
<feature type="compositionally biased region" description="Acidic residues" evidence="4">
    <location>
        <begin position="27"/>
        <end position="37"/>
    </location>
</feature>
<dbReference type="Gene3D" id="3.40.525.10">
    <property type="entry name" value="CRAL-TRIO lipid binding domain"/>
    <property type="match status" value="1"/>
</dbReference>
<dbReference type="SUPFAM" id="SSF52087">
    <property type="entry name" value="CRAL/TRIO domain"/>
    <property type="match status" value="1"/>
</dbReference>
<gene>
    <name evidence="6" type="ORF">CVLEPA_LOCUS21492</name>
</gene>
<organism evidence="6 7">
    <name type="scientific">Clavelina lepadiformis</name>
    <name type="common">Light-bulb sea squirt</name>
    <name type="synonym">Ascidia lepadiformis</name>
    <dbReference type="NCBI Taxonomy" id="159417"/>
    <lineage>
        <taxon>Eukaryota</taxon>
        <taxon>Metazoa</taxon>
        <taxon>Chordata</taxon>
        <taxon>Tunicata</taxon>
        <taxon>Ascidiacea</taxon>
        <taxon>Aplousobranchia</taxon>
        <taxon>Clavelinidae</taxon>
        <taxon>Clavelina</taxon>
    </lineage>
</organism>
<sequence>MDKATDDSAFVENGESFADSNTSGDITFEDQWEEDDLVALSGQPGRSFQRIQTQEDPEFFNKAATTRRKLPVDLSNENAMVSEGDLSESDLDGIATPEELLTPSDMPSSVPSSPQCNSGVDLEWDNDTPVIQPSTEEPVTINHNPSIWKTVVIGEQNYKLDLSAVSPYRQVLSHGGYYGEGLNAIVVFSACYLPSAEQTEYQYIMDNLFLYIVSTLELLVAEDYMIIFFNGGCHRKNFPALKWLKKCYQMIHRRLRKNLKQLVVVHPSWYIRLFLGFFRPFISSKFSRKLKLVSSLHKLADLVPLDNVVVPDAVQHHDIKQQAISNRNNHSQPKMNKFDGKNTCGHLEQQSNDSNGESSSLK</sequence>
<feature type="region of interest" description="Disordered" evidence="4">
    <location>
        <begin position="1"/>
        <end position="64"/>
    </location>
</feature>
<evidence type="ECO:0000256" key="3">
    <source>
        <dbReference type="ARBA" id="ARBA00023211"/>
    </source>
</evidence>
<dbReference type="SMART" id="SM00516">
    <property type="entry name" value="SEC14"/>
    <property type="match status" value="1"/>
</dbReference>
<name>A0ABP0GFB6_CLALP</name>
<accession>A0ABP0GFB6</accession>
<evidence type="ECO:0000256" key="1">
    <source>
        <dbReference type="ARBA" id="ARBA00022723"/>
    </source>
</evidence>
<evidence type="ECO:0000313" key="6">
    <source>
        <dbReference type="EMBL" id="CAK8689494.1"/>
    </source>
</evidence>
<dbReference type="CDD" id="cd00170">
    <property type="entry name" value="SEC14"/>
    <property type="match status" value="1"/>
</dbReference>
<reference evidence="6 7" key="1">
    <citation type="submission" date="2024-02" db="EMBL/GenBank/DDBJ databases">
        <authorList>
            <person name="Daric V."/>
            <person name="Darras S."/>
        </authorList>
    </citation>
    <scope>NUCLEOTIDE SEQUENCE [LARGE SCALE GENOMIC DNA]</scope>
</reference>
<keyword evidence="1" id="KW-0479">Metal-binding</keyword>
<dbReference type="InterPro" id="IPR036865">
    <property type="entry name" value="CRAL-TRIO_dom_sf"/>
</dbReference>
<feature type="region of interest" description="Disordered" evidence="4">
    <location>
        <begin position="320"/>
        <end position="362"/>
    </location>
</feature>
<dbReference type="PANTHER" id="PTHR12112:SF22">
    <property type="entry name" value="MANGANESE-DEPENDENT INORGANIC PYROPHOSPHATASE-RELATED"/>
    <property type="match status" value="1"/>
</dbReference>
<proteinExistence type="predicted"/>
<dbReference type="InterPro" id="IPR022181">
    <property type="entry name" value="Bcl2-/adenovirus-E1B"/>
</dbReference>
<feature type="compositionally biased region" description="Polar residues" evidence="4">
    <location>
        <begin position="322"/>
        <end position="334"/>
    </location>
</feature>
<feature type="domain" description="CRAL-TRIO" evidence="5">
    <location>
        <begin position="161"/>
        <end position="314"/>
    </location>
</feature>
<evidence type="ECO:0000313" key="7">
    <source>
        <dbReference type="Proteomes" id="UP001642483"/>
    </source>
</evidence>
<dbReference type="Proteomes" id="UP001642483">
    <property type="component" value="Unassembled WGS sequence"/>
</dbReference>